<reference evidence="6 7" key="1">
    <citation type="submission" date="2017-03" db="EMBL/GenBank/DDBJ databases">
        <authorList>
            <person name="Afonso C.L."/>
            <person name="Miller P.J."/>
            <person name="Scott M.A."/>
            <person name="Spackman E."/>
            <person name="Goraichik I."/>
            <person name="Dimitrov K.M."/>
            <person name="Suarez D.L."/>
            <person name="Swayne D.E."/>
        </authorList>
    </citation>
    <scope>NUCLEOTIDE SEQUENCE [LARGE SCALE GENOMIC DNA]</scope>
    <source>
        <strain evidence="6 7">CECT 7680</strain>
    </source>
</reference>
<name>A0A1Y5S581_9RHOB</name>
<dbReference type="OrthoDB" id="9766989at2"/>
<dbReference type="InterPro" id="IPR006060">
    <property type="entry name" value="Maltose/Cyclodextrin-bd"/>
</dbReference>
<dbReference type="Gene3D" id="3.40.190.10">
    <property type="entry name" value="Periplasmic binding protein-like II"/>
    <property type="match status" value="2"/>
</dbReference>
<comment type="function">
    <text evidence="5">Part of the ABC transporter complex MalEFGK involved in maltose/maltodextrin import. Binds maltose and higher maltodextrins.</text>
</comment>
<organism evidence="6 7">
    <name type="scientific">Pseudoruegeria aquimaris</name>
    <dbReference type="NCBI Taxonomy" id="393663"/>
    <lineage>
        <taxon>Bacteria</taxon>
        <taxon>Pseudomonadati</taxon>
        <taxon>Pseudomonadota</taxon>
        <taxon>Alphaproteobacteria</taxon>
        <taxon>Rhodobacterales</taxon>
        <taxon>Roseobacteraceae</taxon>
        <taxon>Pseudoruegeria</taxon>
    </lineage>
</organism>
<keyword evidence="2 5" id="KW-0813">Transport</keyword>
<evidence type="ECO:0000313" key="7">
    <source>
        <dbReference type="Proteomes" id="UP000193409"/>
    </source>
</evidence>
<proteinExistence type="inferred from homology"/>
<dbReference type="GO" id="GO:0015768">
    <property type="term" value="P:maltose transport"/>
    <property type="evidence" value="ECO:0007669"/>
    <property type="project" value="TreeGrafter"/>
</dbReference>
<dbReference type="PANTHER" id="PTHR30061:SF50">
    <property type="entry name" value="MALTOSE_MALTODEXTRIN-BINDING PERIPLASMIC PROTEIN"/>
    <property type="match status" value="1"/>
</dbReference>
<evidence type="ECO:0000256" key="2">
    <source>
        <dbReference type="ARBA" id="ARBA00022448"/>
    </source>
</evidence>
<comment type="subcellular location">
    <subcellularLocation>
        <location evidence="5">Periplasm</location>
    </subcellularLocation>
</comment>
<feature type="chain" id="PRO_5013426721" description="Maltodextrin-binding protein" evidence="5">
    <location>
        <begin position="23"/>
        <end position="389"/>
    </location>
</feature>
<keyword evidence="3 5" id="KW-0762">Sugar transport</keyword>
<comment type="similarity">
    <text evidence="1 5">Belongs to the bacterial solute-binding protein 1 family.</text>
</comment>
<dbReference type="InterPro" id="IPR006059">
    <property type="entry name" value="SBP"/>
</dbReference>
<evidence type="ECO:0000313" key="6">
    <source>
        <dbReference type="EMBL" id="SLN31605.1"/>
    </source>
</evidence>
<dbReference type="Proteomes" id="UP000193409">
    <property type="component" value="Unassembled WGS sequence"/>
</dbReference>
<dbReference type="NCBIfam" id="NF007011">
    <property type="entry name" value="PRK09474.1"/>
    <property type="match status" value="1"/>
</dbReference>
<dbReference type="AlphaFoldDB" id="A0A1Y5S581"/>
<feature type="signal peptide" evidence="5">
    <location>
        <begin position="1"/>
        <end position="22"/>
    </location>
</feature>
<dbReference type="GO" id="GO:0055052">
    <property type="term" value="C:ATP-binding cassette (ABC) transporter complex, substrate-binding subunit-containing"/>
    <property type="evidence" value="ECO:0007669"/>
    <property type="project" value="TreeGrafter"/>
</dbReference>
<accession>A0A1Y5S581</accession>
<evidence type="ECO:0000256" key="4">
    <source>
        <dbReference type="ARBA" id="ARBA00022729"/>
    </source>
</evidence>
<keyword evidence="5" id="KW-0574">Periplasm</keyword>
<dbReference type="GO" id="GO:0015144">
    <property type="term" value="F:carbohydrate transmembrane transporter activity"/>
    <property type="evidence" value="ECO:0007669"/>
    <property type="project" value="InterPro"/>
</dbReference>
<dbReference type="GO" id="GO:1901982">
    <property type="term" value="F:maltose binding"/>
    <property type="evidence" value="ECO:0007669"/>
    <property type="project" value="TreeGrafter"/>
</dbReference>
<dbReference type="GO" id="GO:0042597">
    <property type="term" value="C:periplasmic space"/>
    <property type="evidence" value="ECO:0007669"/>
    <property type="project" value="UniProtKB-SubCell"/>
</dbReference>
<protein>
    <recommendedName>
        <fullName evidence="5">Maltodextrin-binding protein</fullName>
    </recommendedName>
</protein>
<evidence type="ECO:0000256" key="1">
    <source>
        <dbReference type="ARBA" id="ARBA00008520"/>
    </source>
</evidence>
<sequence length="389" mass="40844">MVKNFKGTLSLIALLAATPAAALEEGKLIVWINGDKGYNGLQEVGDKFAEELGVEVVVEHPESVTDKFQQAAANGQGPDIFIWAHDRFGEWAAGGLISPVEPSEAVKANTFDFTWDAVSFDGKIWGYPIAVEAVGLIYNKDLIETPPATMEEIADLKIEGVSAPIMWDYNNTYFSFPLLMAGGGFAFQKVDGNYDPTTTGVANEGAVAGASVIKSLIDAGVMPKGVDYGVMDAAINKGETAMVINGPWAWSNLKQSGVNFGVAPIPSVGGKPSKAFVGVLAATVNAASPNKDIAVEFIENYLLTDEGLETVNNDVPLGAVASVSFAEKVGDDPLIAATLENARTGVPMPSIPAMGKFWSAMEPALKAITGGQSSVEEALKAAEARILAD</sequence>
<evidence type="ECO:0000256" key="3">
    <source>
        <dbReference type="ARBA" id="ARBA00022597"/>
    </source>
</evidence>
<dbReference type="SUPFAM" id="SSF53850">
    <property type="entry name" value="Periplasmic binding protein-like II"/>
    <property type="match status" value="1"/>
</dbReference>
<dbReference type="PANTHER" id="PTHR30061">
    <property type="entry name" value="MALTOSE-BINDING PERIPLASMIC PROTEIN"/>
    <property type="match status" value="1"/>
</dbReference>
<dbReference type="EMBL" id="FWFQ01000008">
    <property type="protein sequence ID" value="SLN31605.1"/>
    <property type="molecule type" value="Genomic_DNA"/>
</dbReference>
<dbReference type="GO" id="GO:0042956">
    <property type="term" value="P:maltodextrin transmembrane transport"/>
    <property type="evidence" value="ECO:0007669"/>
    <property type="project" value="TreeGrafter"/>
</dbReference>
<keyword evidence="7" id="KW-1185">Reference proteome</keyword>
<dbReference type="PRINTS" id="PR00181">
    <property type="entry name" value="MALTOSEBP"/>
</dbReference>
<evidence type="ECO:0000256" key="5">
    <source>
        <dbReference type="RuleBase" id="RU365005"/>
    </source>
</evidence>
<dbReference type="Pfam" id="PF13416">
    <property type="entry name" value="SBP_bac_8"/>
    <property type="match status" value="1"/>
</dbReference>
<dbReference type="RefSeq" id="WP_085868067.1">
    <property type="nucleotide sequence ID" value="NZ_FWFQ01000008.1"/>
</dbReference>
<gene>
    <name evidence="6" type="primary">malE</name>
    <name evidence="6" type="ORF">PSA7680_01528</name>
</gene>
<keyword evidence="4 5" id="KW-0732">Signal</keyword>